<proteinExistence type="inferred from homology"/>
<dbReference type="RefSeq" id="WP_285607464.1">
    <property type="nucleotide sequence ID" value="NZ_BSDC01000001.1"/>
</dbReference>
<comment type="cofactor">
    <cofactor evidence="1">
        <name>Mg(2+)</name>
        <dbReference type="ChEBI" id="CHEBI:18420"/>
    </cofactor>
</comment>
<dbReference type="EMBL" id="BSDC01000001">
    <property type="protein sequence ID" value="GLH66821.1"/>
    <property type="molecule type" value="Genomic_DNA"/>
</dbReference>
<feature type="transmembrane region" description="Helical" evidence="9">
    <location>
        <begin position="89"/>
        <end position="109"/>
    </location>
</feature>
<protein>
    <submittedName>
        <fullName evidence="10">4-hydroxybenzoate octaprenyltransferase</fullName>
    </submittedName>
</protein>
<dbReference type="InterPro" id="IPR000537">
    <property type="entry name" value="UbiA_prenyltransferase"/>
</dbReference>
<evidence type="ECO:0000256" key="1">
    <source>
        <dbReference type="ARBA" id="ARBA00001946"/>
    </source>
</evidence>
<dbReference type="Gene3D" id="1.20.120.1780">
    <property type="entry name" value="UbiA prenyltransferase"/>
    <property type="match status" value="1"/>
</dbReference>
<evidence type="ECO:0000313" key="11">
    <source>
        <dbReference type="Proteomes" id="UP001165044"/>
    </source>
</evidence>
<dbReference type="Gene3D" id="1.10.357.140">
    <property type="entry name" value="UbiA prenyltransferase"/>
    <property type="match status" value="1"/>
</dbReference>
<keyword evidence="6 9" id="KW-0812">Transmembrane</keyword>
<accession>A0ABQ5PXN5</accession>
<dbReference type="InterPro" id="IPR044878">
    <property type="entry name" value="UbiA_sf"/>
</dbReference>
<sequence length="297" mass="31701">MPTSHSSFNQARELLDMIKFEHTVFALPFAFLGALGAAQGIPPLRTILWILAAMVGARTAAMTFNRLVDTDIDAENPRTAGRALPAGRVSRAGAMALMGAGIVLFGVAAGALGPLTWALSPLALVIILGYSLCKRFTSWAHLALGLALSGAPLGAWIAVAGRIEPPALWLSGGVLAWTAGFDILYALQDQDYDRSKGLHSVPARLGTSGALALSRAFHLLALAAWAMFNLLMGSHVVSWAGWATVATMLAREQWLVRGGDLSRIDQAFFTLNSLVGLVFFLGHALEWWLSRSLLMPI</sequence>
<evidence type="ECO:0000256" key="2">
    <source>
        <dbReference type="ARBA" id="ARBA00004141"/>
    </source>
</evidence>
<name>A0ABQ5PXN5_9BACT</name>
<dbReference type="NCBIfam" id="TIGR01475">
    <property type="entry name" value="ubiA_other"/>
    <property type="match status" value="1"/>
</dbReference>
<evidence type="ECO:0000256" key="5">
    <source>
        <dbReference type="ARBA" id="ARBA00022679"/>
    </source>
</evidence>
<comment type="caution">
    <text evidence="10">The sequence shown here is derived from an EMBL/GenBank/DDBJ whole genome shotgun (WGS) entry which is preliminary data.</text>
</comment>
<dbReference type="InterPro" id="IPR006371">
    <property type="entry name" value="Polyprenyltransferase_UbiA-li"/>
</dbReference>
<evidence type="ECO:0000313" key="10">
    <source>
        <dbReference type="EMBL" id="GLH66821.1"/>
    </source>
</evidence>
<dbReference type="PANTHER" id="PTHR11048">
    <property type="entry name" value="PRENYLTRANSFERASES"/>
    <property type="match status" value="1"/>
</dbReference>
<comment type="similarity">
    <text evidence="3">Belongs to the UbiA prenyltransferase family.</text>
</comment>
<dbReference type="Pfam" id="PF01040">
    <property type="entry name" value="UbiA"/>
    <property type="match status" value="1"/>
</dbReference>
<dbReference type="PANTHER" id="PTHR11048:SF28">
    <property type="entry name" value="4-HYDROXYBENZOATE POLYPRENYLTRANSFERASE, MITOCHONDRIAL"/>
    <property type="match status" value="1"/>
</dbReference>
<feature type="transmembrane region" description="Helical" evidence="9">
    <location>
        <begin position="47"/>
        <end position="68"/>
    </location>
</feature>
<feature type="transmembrane region" description="Helical" evidence="9">
    <location>
        <begin position="20"/>
        <end position="41"/>
    </location>
</feature>
<feature type="transmembrane region" description="Helical" evidence="9">
    <location>
        <begin position="115"/>
        <end position="133"/>
    </location>
</feature>
<evidence type="ECO:0000256" key="6">
    <source>
        <dbReference type="ARBA" id="ARBA00022692"/>
    </source>
</evidence>
<keyword evidence="7 9" id="KW-1133">Transmembrane helix</keyword>
<feature type="transmembrane region" description="Helical" evidence="9">
    <location>
        <begin position="268"/>
        <end position="289"/>
    </location>
</feature>
<keyword evidence="5" id="KW-0808">Transferase</keyword>
<evidence type="ECO:0000256" key="9">
    <source>
        <dbReference type="SAM" id="Phobius"/>
    </source>
</evidence>
<dbReference type="CDD" id="cd13959">
    <property type="entry name" value="PT_UbiA_COQ2"/>
    <property type="match status" value="1"/>
</dbReference>
<evidence type="ECO:0000256" key="7">
    <source>
        <dbReference type="ARBA" id="ARBA00022989"/>
    </source>
</evidence>
<evidence type="ECO:0000256" key="3">
    <source>
        <dbReference type="ARBA" id="ARBA00005985"/>
    </source>
</evidence>
<comment type="subcellular location">
    <subcellularLocation>
        <location evidence="2">Membrane</location>
        <topology evidence="2">Multi-pass membrane protein</topology>
    </subcellularLocation>
</comment>
<dbReference type="Proteomes" id="UP001165044">
    <property type="component" value="Unassembled WGS sequence"/>
</dbReference>
<gene>
    <name evidence="10" type="ORF">GETHED_11850</name>
</gene>
<keyword evidence="11" id="KW-1185">Reference proteome</keyword>
<feature type="transmembrane region" description="Helical" evidence="9">
    <location>
        <begin position="167"/>
        <end position="187"/>
    </location>
</feature>
<reference evidence="10" key="1">
    <citation type="journal article" date="2023" name="Antonie Van Leeuwenhoek">
        <title>Mesoterricola silvestris gen. nov., sp. nov., Mesoterricola sediminis sp. nov., Geothrix oryzae sp. nov., Geothrix edaphica sp. nov., Geothrix rubra sp. nov., and Geothrix limicola sp. nov., six novel members of Acidobacteriota isolated from soils.</title>
        <authorList>
            <person name="Itoh H."/>
            <person name="Sugisawa Y."/>
            <person name="Mise K."/>
            <person name="Xu Z."/>
            <person name="Kuniyasu M."/>
            <person name="Ushijima N."/>
            <person name="Kawano K."/>
            <person name="Kobayashi E."/>
            <person name="Shiratori Y."/>
            <person name="Masuda Y."/>
            <person name="Senoo K."/>
        </authorList>
    </citation>
    <scope>NUCLEOTIDE SEQUENCE</scope>
    <source>
        <strain evidence="10">Red802</strain>
    </source>
</reference>
<feature type="transmembrane region" description="Helical" evidence="9">
    <location>
        <begin position="208"/>
        <end position="230"/>
    </location>
</feature>
<feature type="transmembrane region" description="Helical" evidence="9">
    <location>
        <begin position="140"/>
        <end position="161"/>
    </location>
</feature>
<organism evidence="10 11">
    <name type="scientific">Geothrix edaphica</name>
    <dbReference type="NCBI Taxonomy" id="2927976"/>
    <lineage>
        <taxon>Bacteria</taxon>
        <taxon>Pseudomonadati</taxon>
        <taxon>Acidobacteriota</taxon>
        <taxon>Holophagae</taxon>
        <taxon>Holophagales</taxon>
        <taxon>Holophagaceae</taxon>
        <taxon>Geothrix</taxon>
    </lineage>
</organism>
<dbReference type="InterPro" id="IPR039653">
    <property type="entry name" value="Prenyltransferase"/>
</dbReference>
<keyword evidence="8 9" id="KW-0472">Membrane</keyword>
<keyword evidence="4" id="KW-1003">Cell membrane</keyword>
<evidence type="ECO:0000256" key="8">
    <source>
        <dbReference type="ARBA" id="ARBA00023136"/>
    </source>
</evidence>
<evidence type="ECO:0000256" key="4">
    <source>
        <dbReference type="ARBA" id="ARBA00022475"/>
    </source>
</evidence>